<dbReference type="InterPro" id="IPR050458">
    <property type="entry name" value="LolB"/>
</dbReference>
<protein>
    <submittedName>
        <fullName evidence="2">Uncharacterized protein</fullName>
    </submittedName>
</protein>
<feature type="compositionally biased region" description="Acidic residues" evidence="1">
    <location>
        <begin position="121"/>
        <end position="134"/>
    </location>
</feature>
<evidence type="ECO:0000313" key="3">
    <source>
        <dbReference type="Proteomes" id="UP000287394"/>
    </source>
</evidence>
<dbReference type="PANTHER" id="PTHR30634:SF14">
    <property type="match status" value="1"/>
</dbReference>
<dbReference type="Proteomes" id="UP000287394">
    <property type="component" value="Chromosome"/>
</dbReference>
<organism evidence="2 3">
    <name type="scientific">Capsulimonas corticalis</name>
    <dbReference type="NCBI Taxonomy" id="2219043"/>
    <lineage>
        <taxon>Bacteria</taxon>
        <taxon>Bacillati</taxon>
        <taxon>Armatimonadota</taxon>
        <taxon>Armatimonadia</taxon>
        <taxon>Capsulimonadales</taxon>
        <taxon>Capsulimonadaceae</taxon>
        <taxon>Capsulimonas</taxon>
    </lineage>
</organism>
<accession>A0A402CSD3</accession>
<dbReference type="OrthoDB" id="9768066at2"/>
<feature type="region of interest" description="Disordered" evidence="1">
    <location>
        <begin position="121"/>
        <end position="148"/>
    </location>
</feature>
<dbReference type="Pfam" id="PF18934">
    <property type="entry name" value="DUF5682"/>
    <property type="match status" value="1"/>
</dbReference>
<dbReference type="PANTHER" id="PTHR30634">
    <property type="entry name" value="OUTER MEMBRANE LOLAB LIPOPROTEIN INSERTION APPARATUS"/>
    <property type="match status" value="1"/>
</dbReference>
<gene>
    <name evidence="2" type="ORF">CCAX7_31730</name>
</gene>
<keyword evidence="3" id="KW-1185">Reference proteome</keyword>
<dbReference type="RefSeq" id="WP_119320310.1">
    <property type="nucleotide sequence ID" value="NZ_AP025739.1"/>
</dbReference>
<dbReference type="AlphaFoldDB" id="A0A402CSD3"/>
<dbReference type="EMBL" id="AP025739">
    <property type="protein sequence ID" value="BDI31122.1"/>
    <property type="molecule type" value="Genomic_DNA"/>
</dbReference>
<name>A0A402CSD3_9BACT</name>
<sequence length="762" mass="83604">MPSTQSANAPHIFGIRHHGPGSARSVLRALTALVPDVILVEGPPDAASVLPLLAHAEMRPPVALLLYDPDLPRRSVYYPFAEYSPEWQAIHYGLTHEIPVRFMDLPQTHQMAMERVIEEKADEETTAENEDEAETPPAPENARSEREEILRRDPLRLLAEAAGYSDSERWWEHLVEQQPEGQDLFEGITEAMGALREEAPAVRDQLEEAREAYMRQTIRTAQREGFTKIAVVCGAWHAPALAEMPPAKSDKAILDGLPKVKIAATWIPWTNGRLSFASGYGAGVESPGWYHHLWSTPPSHVTARWLTRVAHLLRAQDLDASPASVIEAIRLADCLATMRGRPLPGLPEMNEATQTVLCFGSDLPMKLIERDLIVGEALGAVPPETPAVPLQQDLQKLQKRLRLPAEAGWRDYDLDLRKPSDLERSELLHRLALLGVPWGETSRAHGAKGTFREPWRIQWKPEFEVVLIEKGVWGNTVRDAAAAFASDAAEKAPDLPALTSLLDKILIANLPDAARKLMARLEEAAALASDVGHLMDALPPLASVQRYGDVRGSSLSVVAHVLDGLVARIAVGLPAACASLNDDAANEMADRINATHAAIALLQNDAHAGLWRDTLTRLSLQTNLHGLIAGRSARLLLDSGALTADECARRMGLALSTASDPTLAAAWVEGFLKGSGVILLHDETLWRVLDEWVSSLTPDAFTQLLPLLRRTFATFTPPERRQMGERVRDGAAPSTTHTSLDVEFDRERGEATLPLVRMLLGI</sequence>
<reference evidence="2 3" key="1">
    <citation type="journal article" date="2019" name="Int. J. Syst. Evol. Microbiol.">
        <title>Capsulimonas corticalis gen. nov., sp. nov., an aerobic capsulated bacterium, of a novel bacterial order, Capsulimonadales ord. nov., of the class Armatimonadia of the phylum Armatimonadetes.</title>
        <authorList>
            <person name="Li J."/>
            <person name="Kudo C."/>
            <person name="Tonouchi A."/>
        </authorList>
    </citation>
    <scope>NUCLEOTIDE SEQUENCE [LARGE SCALE GENOMIC DNA]</scope>
    <source>
        <strain evidence="2 3">AX-7</strain>
    </source>
</reference>
<evidence type="ECO:0000256" key="1">
    <source>
        <dbReference type="SAM" id="MobiDB-lite"/>
    </source>
</evidence>
<evidence type="ECO:0000313" key="2">
    <source>
        <dbReference type="EMBL" id="BDI31122.1"/>
    </source>
</evidence>
<dbReference type="InterPro" id="IPR043737">
    <property type="entry name" value="DUF5682"/>
</dbReference>
<dbReference type="KEGG" id="ccot:CCAX7_31730"/>
<proteinExistence type="predicted"/>